<sequence>MTMPRPLPAERLRAWLDPAKLPCDDSTAISLVARLPDSQPRPQPRALDAMQLGLAINDRGYNIYLCGEANLGRTYLVRDFLAPHAKKRPTPSDLIYVTNFDDVDKPRLIALPPGGGKLLKQELAQAFTRIKRDVPAKFEHETYFNRRKAITDGLQIARDELLEQMAQDASSQGFNLDMDDEGGYTIYPLMEGKVLSQDEYQRLDPTTRKTIKQRSDALMHAMNGHMRKMFLEERDVRERERTLDEDTLREVLAEHLHPLRDRFKKEWKNKALQEFFEGIDRDVIEHLDLVAPREGGSQERPAQAGSASGPMAFEGPPPSLEDFFLRYEINVFVDNADTQGAPVVIEDHPTLSNLLGCVEREAEMGALVADFSLIKSGALHKAQGGFLVLHVEDILQHAGAWEGLLRALRSGLAKIEDPAEQQETVRTKTIEPEPLALDVKVVLIGGDEAYEALLHHDDRFHKFFKIKAHLQEHIPRDAKTIKQYLGSLGRIIHEAGLLPFDRHALAQLVDYGSVLAEDQKKLSLKLPLLRERMLEASALARMEGAAMVDGAILARAIQAKEYRSNLYEEEFMEEYDRELIKVATSGSRVGTVNGLSVTWYGDYEIGLPHQISATVGVGHGGIVDLEREAELGGPIHTKAMMILKSYLVSLFAQDKPLVLTGSLCFEQSYAHVEGDSASGAELAALLSALSGAPLNLSLAFTGAVSQSGGILAVGGVTRKVEGFFKVCKRRGLTGTQGVLLPADNIVHLMLSEEVLEAVRAGAFHVYAVASIEEAMELLTGIPAGKPRKDGGFTKDSLYDRVDKRLAALAKTAREYEGRGKSR</sequence>
<feature type="active site" evidence="2">
    <location>
        <position position="719"/>
    </location>
</feature>
<comment type="similarity">
    <text evidence="2">Belongs to the peptidase S16 family.</text>
</comment>
<dbReference type="KEGG" id="dgg:DGI_0990"/>
<evidence type="ECO:0000256" key="1">
    <source>
        <dbReference type="ARBA" id="ARBA00022670"/>
    </source>
</evidence>
<dbReference type="Gene3D" id="3.40.50.300">
    <property type="entry name" value="P-loop containing nucleotide triphosphate hydrolases"/>
    <property type="match status" value="2"/>
</dbReference>
<dbReference type="GO" id="GO:0004252">
    <property type="term" value="F:serine-type endopeptidase activity"/>
    <property type="evidence" value="ECO:0007669"/>
    <property type="project" value="UniProtKB-UniRule"/>
</dbReference>
<dbReference type="GO" id="GO:0030163">
    <property type="term" value="P:protein catabolic process"/>
    <property type="evidence" value="ECO:0007669"/>
    <property type="project" value="InterPro"/>
</dbReference>
<dbReference type="PROSITE" id="PS51786">
    <property type="entry name" value="LON_PROTEOLYTIC"/>
    <property type="match status" value="1"/>
</dbReference>
<name>T2G9L0_MEGG1</name>
<comment type="catalytic activity">
    <reaction evidence="2">
        <text>Hydrolysis of proteins in presence of ATP.</text>
        <dbReference type="EC" id="3.4.21.53"/>
    </reaction>
</comment>
<keyword evidence="6" id="KW-1185">Reference proteome</keyword>
<dbReference type="PANTHER" id="PTHR10046">
    <property type="entry name" value="ATP DEPENDENT LON PROTEASE FAMILY MEMBER"/>
    <property type="match status" value="1"/>
</dbReference>
<dbReference type="PRINTS" id="PR00830">
    <property type="entry name" value="ENDOLAPTASE"/>
</dbReference>
<dbReference type="GO" id="GO:0006508">
    <property type="term" value="P:proteolysis"/>
    <property type="evidence" value="ECO:0007669"/>
    <property type="project" value="UniProtKB-KW"/>
</dbReference>
<feature type="domain" description="Lon proteolytic" evidence="4">
    <location>
        <begin position="586"/>
        <end position="781"/>
    </location>
</feature>
<accession>T2G9L0</accession>
<dbReference type="InterPro" id="IPR008269">
    <property type="entry name" value="Lon_proteolytic"/>
</dbReference>
<reference evidence="5 6" key="1">
    <citation type="journal article" date="2013" name="J. Bacteriol.">
        <title>Roles of HynAB and Ech, the only two hydrogenases found in the model sulfate reducer Desulfovibrio gigas.</title>
        <authorList>
            <person name="Morais-Silva F.O."/>
            <person name="Santos C.I."/>
            <person name="Rodrigues R."/>
            <person name="Pereira I.A."/>
            <person name="Rodrigues-Pousada C."/>
        </authorList>
    </citation>
    <scope>NUCLEOTIDE SEQUENCE [LARGE SCALE GENOMIC DNA]</scope>
    <source>
        <strain evidence="6">ATCC 19364 / DSM 1382 / NCIMB 9332 / VKM B-1759</strain>
    </source>
</reference>
<dbReference type="AlphaFoldDB" id="T2G9L0"/>
<dbReference type="Pfam" id="PF05362">
    <property type="entry name" value="Lon_C"/>
    <property type="match status" value="1"/>
</dbReference>
<feature type="active site" evidence="2">
    <location>
        <position position="676"/>
    </location>
</feature>
<dbReference type="GO" id="GO:0005524">
    <property type="term" value="F:ATP binding"/>
    <property type="evidence" value="ECO:0007669"/>
    <property type="project" value="InterPro"/>
</dbReference>
<keyword evidence="1 2" id="KW-0645">Protease</keyword>
<dbReference type="InterPro" id="IPR014721">
    <property type="entry name" value="Ribsml_uS5_D2-typ_fold_subgr"/>
</dbReference>
<dbReference type="Pfam" id="PF20437">
    <property type="entry name" value="LonC_helical"/>
    <property type="match status" value="1"/>
</dbReference>
<dbReference type="Proteomes" id="UP000016587">
    <property type="component" value="Chromosome"/>
</dbReference>
<evidence type="ECO:0000256" key="2">
    <source>
        <dbReference type="PROSITE-ProRule" id="PRU01122"/>
    </source>
</evidence>
<evidence type="ECO:0000259" key="4">
    <source>
        <dbReference type="PROSITE" id="PS51786"/>
    </source>
</evidence>
<protein>
    <recommendedName>
        <fullName evidence="2">endopeptidase La</fullName>
        <ecNumber evidence="2">3.4.21.53</ecNumber>
    </recommendedName>
</protein>
<dbReference type="Gene3D" id="3.30.230.10">
    <property type="match status" value="1"/>
</dbReference>
<dbReference type="STRING" id="1121448.DGI_0990"/>
<proteinExistence type="inferred from homology"/>
<keyword evidence="2" id="KW-0378">Hydrolase</keyword>
<evidence type="ECO:0000313" key="5">
    <source>
        <dbReference type="EMBL" id="AGW12869.1"/>
    </source>
</evidence>
<dbReference type="InterPro" id="IPR046843">
    <property type="entry name" value="LonB_AAA-LID"/>
</dbReference>
<dbReference type="Gene3D" id="1.10.8.60">
    <property type="match status" value="1"/>
</dbReference>
<dbReference type="InterPro" id="IPR027065">
    <property type="entry name" value="Lon_Prtase"/>
</dbReference>
<gene>
    <name evidence="5" type="ORF">DGI_0990</name>
</gene>
<dbReference type="HOGENOM" id="CLU_014785_0_1_7"/>
<dbReference type="InterPro" id="IPR027417">
    <property type="entry name" value="P-loop_NTPase"/>
</dbReference>
<dbReference type="GO" id="GO:0004176">
    <property type="term" value="F:ATP-dependent peptidase activity"/>
    <property type="evidence" value="ECO:0007669"/>
    <property type="project" value="UniProtKB-UniRule"/>
</dbReference>
<dbReference type="OrthoDB" id="9758568at2"/>
<dbReference type="eggNOG" id="COG1067">
    <property type="taxonomic scope" value="Bacteria"/>
</dbReference>
<feature type="region of interest" description="Disordered" evidence="3">
    <location>
        <begin position="293"/>
        <end position="313"/>
    </location>
</feature>
<evidence type="ECO:0000256" key="3">
    <source>
        <dbReference type="SAM" id="MobiDB-lite"/>
    </source>
</evidence>
<dbReference type="PATRIC" id="fig|1121448.10.peg.995"/>
<organism evidence="5 6">
    <name type="scientific">Megalodesulfovibrio gigas (strain ATCC 19364 / DSM 1382 / NCIMB 9332 / VKM B-1759)</name>
    <name type="common">Desulfovibrio gigas</name>
    <dbReference type="NCBI Taxonomy" id="1121448"/>
    <lineage>
        <taxon>Bacteria</taxon>
        <taxon>Pseudomonadati</taxon>
        <taxon>Thermodesulfobacteriota</taxon>
        <taxon>Desulfovibrionia</taxon>
        <taxon>Desulfovibrionales</taxon>
        <taxon>Desulfovibrionaceae</taxon>
        <taxon>Megalodesulfovibrio</taxon>
    </lineage>
</organism>
<dbReference type="EMBL" id="CP006585">
    <property type="protein sequence ID" value="AGW12869.1"/>
    <property type="molecule type" value="Genomic_DNA"/>
</dbReference>
<dbReference type="EC" id="3.4.21.53" evidence="2"/>
<dbReference type="SUPFAM" id="SSF54211">
    <property type="entry name" value="Ribosomal protein S5 domain 2-like"/>
    <property type="match status" value="1"/>
</dbReference>
<dbReference type="Pfam" id="PF20436">
    <property type="entry name" value="LonB_AAA-LID"/>
    <property type="match status" value="1"/>
</dbReference>
<dbReference type="RefSeq" id="WP_021759605.1">
    <property type="nucleotide sequence ID" value="NC_022444.1"/>
</dbReference>
<reference evidence="6" key="2">
    <citation type="submission" date="2013-07" db="EMBL/GenBank/DDBJ databases">
        <authorList>
            <person name="Morais-Silva F.O."/>
            <person name="Rezende A.M."/>
            <person name="Pimentel C."/>
            <person name="Resende D.M."/>
            <person name="Santos C.I."/>
            <person name="Clemente C."/>
            <person name="de Oliveira L.M."/>
            <person name="da Silva S.M."/>
            <person name="Costa D.A."/>
            <person name="Varela-Raposo A."/>
            <person name="Horacio E.C.A."/>
            <person name="Matos M."/>
            <person name="Flores O."/>
            <person name="Ruiz J.C."/>
            <person name="Rodrigues-Pousada C."/>
        </authorList>
    </citation>
    <scope>NUCLEOTIDE SEQUENCE [LARGE SCALE GENOMIC DNA]</scope>
    <source>
        <strain evidence="6">ATCC 19364 / DSM 1382 / NCIMB 9332 / VKM B-1759</strain>
    </source>
</reference>
<dbReference type="InterPro" id="IPR041699">
    <property type="entry name" value="AAA_32"/>
</dbReference>
<dbReference type="InterPro" id="IPR046844">
    <property type="entry name" value="Lon-like_helical"/>
</dbReference>
<dbReference type="InterPro" id="IPR020568">
    <property type="entry name" value="Ribosomal_Su5_D2-typ_SF"/>
</dbReference>
<keyword evidence="2" id="KW-0720">Serine protease</keyword>
<evidence type="ECO:0000313" key="6">
    <source>
        <dbReference type="Proteomes" id="UP000016587"/>
    </source>
</evidence>
<dbReference type="Pfam" id="PF13654">
    <property type="entry name" value="AAA_32"/>
    <property type="match status" value="1"/>
</dbReference>